<evidence type="ECO:0000256" key="2">
    <source>
        <dbReference type="PIRSR" id="PIRSR613078-1"/>
    </source>
</evidence>
<dbReference type="GO" id="GO:0005829">
    <property type="term" value="C:cytosol"/>
    <property type="evidence" value="ECO:0007669"/>
    <property type="project" value="TreeGrafter"/>
</dbReference>
<feature type="active site" description="Proton donor/acceptor" evidence="2">
    <location>
        <position position="170"/>
    </location>
</feature>
<dbReference type="AlphaFoldDB" id="A0A448Z0T7"/>
<reference evidence="5 6" key="1">
    <citation type="submission" date="2019-01" db="EMBL/GenBank/DDBJ databases">
        <authorList>
            <person name="Ferrante I. M."/>
        </authorList>
    </citation>
    <scope>NUCLEOTIDE SEQUENCE [LARGE SCALE GENOMIC DNA]</scope>
    <source>
        <strain evidence="5 6">B856</strain>
    </source>
</reference>
<sequence>MFVPRDKALLALFVVQISPLAFTKAPNTNGGERNRHQQNLTMVASDEANLHPTNLSRGRGAESRLRLYLVRHGESEANHRGIFAGQLDSPLTKGGASDARMLGESSVLLPTSSGARSQTKGQKEGSERTCPFDCVYSSDLSRAHDTCKLMLEGMHKRQLDGRNSYNNVNEDQETTAPGKVSGLCDIRLDERLRERSYGTLQGMPWNSDRSETNKIWRERGDSDTMPKWESDDDIWIRVKSFLSELVEEELLSQSDKSIQQPDRLDVVETTVTIGNDEYMSGDSCREDTASDIVNNNPKRILITSHGGVLRQILLRLVGVSKLKEMGATFDAKRKNKLITPNTSLTILDFSIRSDEHDATAENRCAIDGECLKEDHDSEGFRGVQIEIKVFANTDHLNGDVRIHDD</sequence>
<dbReference type="GO" id="GO:0043456">
    <property type="term" value="P:regulation of pentose-phosphate shunt"/>
    <property type="evidence" value="ECO:0007669"/>
    <property type="project" value="TreeGrafter"/>
</dbReference>
<dbReference type="EMBL" id="CAACVS010000063">
    <property type="protein sequence ID" value="VEU35614.1"/>
    <property type="molecule type" value="Genomic_DNA"/>
</dbReference>
<dbReference type="Gene3D" id="3.40.50.1240">
    <property type="entry name" value="Phosphoglycerate mutase-like"/>
    <property type="match status" value="1"/>
</dbReference>
<feature type="binding site" evidence="3">
    <location>
        <position position="142"/>
    </location>
    <ligand>
        <name>substrate</name>
    </ligand>
</feature>
<dbReference type="PANTHER" id="PTHR46517">
    <property type="entry name" value="FRUCTOSE-2,6-BISPHOSPHATASE TIGAR"/>
    <property type="match status" value="1"/>
</dbReference>
<dbReference type="Proteomes" id="UP000291116">
    <property type="component" value="Unassembled WGS sequence"/>
</dbReference>
<evidence type="ECO:0000256" key="4">
    <source>
        <dbReference type="SAM" id="SignalP"/>
    </source>
</evidence>
<feature type="binding site" evidence="3">
    <location>
        <begin position="71"/>
        <end position="78"/>
    </location>
    <ligand>
        <name>substrate</name>
    </ligand>
</feature>
<evidence type="ECO:0000256" key="1">
    <source>
        <dbReference type="ARBA" id="ARBA00022801"/>
    </source>
</evidence>
<accession>A0A448Z0T7</accession>
<dbReference type="PANTHER" id="PTHR46517:SF1">
    <property type="entry name" value="FRUCTOSE-2,6-BISPHOSPHATASE TIGAR"/>
    <property type="match status" value="1"/>
</dbReference>
<dbReference type="SMART" id="SM00855">
    <property type="entry name" value="PGAM"/>
    <property type="match status" value="1"/>
</dbReference>
<protein>
    <recommendedName>
        <fullName evidence="7">Phosphoglycerate mutase</fullName>
    </recommendedName>
</protein>
<dbReference type="GO" id="GO:0045820">
    <property type="term" value="P:negative regulation of glycolytic process"/>
    <property type="evidence" value="ECO:0007669"/>
    <property type="project" value="TreeGrafter"/>
</dbReference>
<dbReference type="SUPFAM" id="SSF53254">
    <property type="entry name" value="Phosphoglycerate mutase-like"/>
    <property type="match status" value="1"/>
</dbReference>
<dbReference type="InterPro" id="IPR013078">
    <property type="entry name" value="His_Pase_superF_clade-1"/>
</dbReference>
<feature type="signal peptide" evidence="4">
    <location>
        <begin position="1"/>
        <end position="23"/>
    </location>
</feature>
<keyword evidence="4" id="KW-0732">Signal</keyword>
<dbReference type="GO" id="GO:0004331">
    <property type="term" value="F:fructose-2,6-bisphosphate 2-phosphatase activity"/>
    <property type="evidence" value="ECO:0007669"/>
    <property type="project" value="TreeGrafter"/>
</dbReference>
<dbReference type="CDD" id="cd07067">
    <property type="entry name" value="HP_PGM_like"/>
    <property type="match status" value="1"/>
</dbReference>
<evidence type="ECO:0008006" key="7">
    <source>
        <dbReference type="Google" id="ProtNLM"/>
    </source>
</evidence>
<dbReference type="OrthoDB" id="354304at2759"/>
<proteinExistence type="predicted"/>
<feature type="chain" id="PRO_5019347556" description="Phosphoglycerate mutase" evidence="4">
    <location>
        <begin position="24"/>
        <end position="405"/>
    </location>
</feature>
<dbReference type="InterPro" id="IPR051695">
    <property type="entry name" value="Phosphoglycerate_Mutase"/>
</dbReference>
<organism evidence="5 6">
    <name type="scientific">Pseudo-nitzschia multistriata</name>
    <dbReference type="NCBI Taxonomy" id="183589"/>
    <lineage>
        <taxon>Eukaryota</taxon>
        <taxon>Sar</taxon>
        <taxon>Stramenopiles</taxon>
        <taxon>Ochrophyta</taxon>
        <taxon>Bacillariophyta</taxon>
        <taxon>Bacillariophyceae</taxon>
        <taxon>Bacillariophycidae</taxon>
        <taxon>Bacillariales</taxon>
        <taxon>Bacillariaceae</taxon>
        <taxon>Pseudo-nitzschia</taxon>
    </lineage>
</organism>
<evidence type="ECO:0000313" key="6">
    <source>
        <dbReference type="Proteomes" id="UP000291116"/>
    </source>
</evidence>
<keyword evidence="6" id="KW-1185">Reference proteome</keyword>
<evidence type="ECO:0000256" key="3">
    <source>
        <dbReference type="PIRSR" id="PIRSR613078-2"/>
    </source>
</evidence>
<feature type="active site" description="Tele-phosphohistidine intermediate" evidence="2">
    <location>
        <position position="72"/>
    </location>
</feature>
<gene>
    <name evidence="5" type="ORF">PSNMU_V1.4_AUG-EV-PASAV3_0023570</name>
</gene>
<dbReference type="Pfam" id="PF00300">
    <property type="entry name" value="His_Phos_1"/>
    <property type="match status" value="2"/>
</dbReference>
<evidence type="ECO:0000313" key="5">
    <source>
        <dbReference type="EMBL" id="VEU35614.1"/>
    </source>
</evidence>
<name>A0A448Z0T7_9STRA</name>
<dbReference type="PROSITE" id="PS00175">
    <property type="entry name" value="PG_MUTASE"/>
    <property type="match status" value="1"/>
</dbReference>
<keyword evidence="1" id="KW-0378">Hydrolase</keyword>
<dbReference type="InterPro" id="IPR001345">
    <property type="entry name" value="PG/BPGM_mutase_AS"/>
</dbReference>
<dbReference type="InterPro" id="IPR029033">
    <property type="entry name" value="His_PPase_superfam"/>
</dbReference>